<dbReference type="InterPro" id="IPR006487">
    <property type="entry name" value="Phage_lambda_L"/>
</dbReference>
<protein>
    <submittedName>
        <fullName evidence="1">Bacteriophage protein</fullName>
    </submittedName>
</protein>
<evidence type="ECO:0000313" key="1">
    <source>
        <dbReference type="EMBL" id="GEP11116.1"/>
    </source>
</evidence>
<dbReference type="GO" id="GO:0051536">
    <property type="term" value="F:iron-sulfur cluster binding"/>
    <property type="evidence" value="ECO:0007669"/>
    <property type="project" value="InterPro"/>
</dbReference>
<proteinExistence type="predicted"/>
<comment type="caution">
    <text evidence="1">The sequence shown here is derived from an EMBL/GenBank/DDBJ whole genome shotgun (WGS) entry which is preliminary data.</text>
</comment>
<dbReference type="GO" id="GO:0030430">
    <property type="term" value="C:host cell cytoplasm"/>
    <property type="evidence" value="ECO:0007669"/>
    <property type="project" value="InterPro"/>
</dbReference>
<evidence type="ECO:0000313" key="2">
    <source>
        <dbReference type="Proteomes" id="UP000321750"/>
    </source>
</evidence>
<sequence length="262" mass="28621">MTVFSTNGVPRQRVRGAAPPNAAIRRAGQSLTPGDLIHLYLIDLSPIGVNQQYAFTPGTPRTSAVYFRGVPYAARDVKCDGFEMTGQGAMPQPTISVTNVGRVMSSAAILYDDLVGARLVRTRTYRQFLDDGETPDGNAAYSQDIYLFDQKTEHTKRQISWTLAAAMDQEGVMLPKRLILRDVCLKKYRRPILNETGGFVGYDYSKVECPYAGAQAYDADGNPTTPDKDTPSRHVATCCKARFGAAAQLPFGGFPGVGRVRV</sequence>
<dbReference type="Proteomes" id="UP000321750">
    <property type="component" value="Unassembled WGS sequence"/>
</dbReference>
<dbReference type="AlphaFoldDB" id="A0A512JMB9"/>
<dbReference type="GO" id="GO:0046718">
    <property type="term" value="P:symbiont entry into host cell"/>
    <property type="evidence" value="ECO:0007669"/>
    <property type="project" value="InterPro"/>
</dbReference>
<organism evidence="1 2">
    <name type="scientific">Methylobacterium gnaphalii</name>
    <dbReference type="NCBI Taxonomy" id="1010610"/>
    <lineage>
        <taxon>Bacteria</taxon>
        <taxon>Pseudomonadati</taxon>
        <taxon>Pseudomonadota</taxon>
        <taxon>Alphaproteobacteria</taxon>
        <taxon>Hyphomicrobiales</taxon>
        <taxon>Methylobacteriaceae</taxon>
        <taxon>Methylobacterium</taxon>
    </lineage>
</organism>
<name>A0A512JMB9_9HYPH</name>
<accession>A0A512JMB9</accession>
<dbReference type="RefSeq" id="WP_238258170.1">
    <property type="nucleotide sequence ID" value="NZ_BJZV01000015.1"/>
</dbReference>
<keyword evidence="2" id="KW-1185">Reference proteome</keyword>
<gene>
    <name evidence="1" type="ORF">MGN01_29610</name>
</gene>
<reference evidence="1 2" key="1">
    <citation type="submission" date="2019-07" db="EMBL/GenBank/DDBJ databases">
        <title>Whole genome shotgun sequence of Methylobacterium gnaphalii NBRC 107716.</title>
        <authorList>
            <person name="Hosoyama A."/>
            <person name="Uohara A."/>
            <person name="Ohji S."/>
            <person name="Ichikawa N."/>
        </authorList>
    </citation>
    <scope>NUCLEOTIDE SEQUENCE [LARGE SCALE GENOMIC DNA]</scope>
    <source>
        <strain evidence="1 2">NBRC 107716</strain>
    </source>
</reference>
<dbReference type="Pfam" id="PF05100">
    <property type="entry name" value="Phage_tail_L"/>
    <property type="match status" value="1"/>
</dbReference>
<dbReference type="EMBL" id="BJZV01000015">
    <property type="protein sequence ID" value="GEP11116.1"/>
    <property type="molecule type" value="Genomic_DNA"/>
</dbReference>
<dbReference type="NCBIfam" id="TIGR01600">
    <property type="entry name" value="phage_tail_L"/>
    <property type="match status" value="1"/>
</dbReference>